<dbReference type="PIRSF" id="PIRSF000654">
    <property type="entry name" value="Integrin-linked_kinase"/>
    <property type="match status" value="1"/>
</dbReference>
<keyword evidence="7" id="KW-1185">Reference proteome</keyword>
<dbReference type="Gene3D" id="3.30.200.20">
    <property type="entry name" value="Phosphorylase Kinase, domain 1"/>
    <property type="match status" value="1"/>
</dbReference>
<dbReference type="RefSeq" id="WP_184333449.1">
    <property type="nucleotide sequence ID" value="NZ_JACHHZ010000003.1"/>
</dbReference>
<keyword evidence="1" id="KW-0808">Transferase</keyword>
<dbReference type="InterPro" id="IPR008271">
    <property type="entry name" value="Ser/Thr_kinase_AS"/>
</dbReference>
<accession>A0A841HQI4</accession>
<dbReference type="SUPFAM" id="SSF56112">
    <property type="entry name" value="Protein kinase-like (PK-like)"/>
    <property type="match status" value="1"/>
</dbReference>
<keyword evidence="6" id="KW-0723">Serine/threonine-protein kinase</keyword>
<reference evidence="6 7" key="1">
    <citation type="submission" date="2020-08" db="EMBL/GenBank/DDBJ databases">
        <title>Genomic Encyclopedia of Type Strains, Phase IV (KMG-IV): sequencing the most valuable type-strain genomes for metagenomic binning, comparative biology and taxonomic classification.</title>
        <authorList>
            <person name="Goeker M."/>
        </authorList>
    </citation>
    <scope>NUCLEOTIDE SEQUENCE [LARGE SCALE GENOMIC DNA]</scope>
    <source>
        <strain evidence="6 7">DSM 26723</strain>
    </source>
</reference>
<dbReference type="InterPro" id="IPR011009">
    <property type="entry name" value="Kinase-like_dom_sf"/>
</dbReference>
<organism evidence="6 7">
    <name type="scientific">Povalibacter uvarum</name>
    <dbReference type="NCBI Taxonomy" id="732238"/>
    <lineage>
        <taxon>Bacteria</taxon>
        <taxon>Pseudomonadati</taxon>
        <taxon>Pseudomonadota</taxon>
        <taxon>Gammaproteobacteria</taxon>
        <taxon>Steroidobacterales</taxon>
        <taxon>Steroidobacteraceae</taxon>
        <taxon>Povalibacter</taxon>
    </lineage>
</organism>
<keyword evidence="3 6" id="KW-0418">Kinase</keyword>
<feature type="domain" description="Protein kinase" evidence="5">
    <location>
        <begin position="25"/>
        <end position="279"/>
    </location>
</feature>
<dbReference type="GO" id="GO:0005524">
    <property type="term" value="F:ATP binding"/>
    <property type="evidence" value="ECO:0007669"/>
    <property type="project" value="UniProtKB-KW"/>
</dbReference>
<evidence type="ECO:0000259" key="5">
    <source>
        <dbReference type="PROSITE" id="PS50011"/>
    </source>
</evidence>
<evidence type="ECO:0000313" key="7">
    <source>
        <dbReference type="Proteomes" id="UP000588068"/>
    </source>
</evidence>
<dbReference type="PANTHER" id="PTHR43289">
    <property type="entry name" value="MITOGEN-ACTIVATED PROTEIN KINASE KINASE KINASE 20-RELATED"/>
    <property type="match status" value="1"/>
</dbReference>
<dbReference type="GO" id="GO:0004674">
    <property type="term" value="F:protein serine/threonine kinase activity"/>
    <property type="evidence" value="ECO:0007669"/>
    <property type="project" value="UniProtKB-KW"/>
</dbReference>
<dbReference type="SMART" id="SM00220">
    <property type="entry name" value="S_TKc"/>
    <property type="match status" value="1"/>
</dbReference>
<name>A0A841HQI4_9GAMM</name>
<dbReference type="CDD" id="cd14014">
    <property type="entry name" value="STKc_PknB_like"/>
    <property type="match status" value="1"/>
</dbReference>
<evidence type="ECO:0000256" key="1">
    <source>
        <dbReference type="ARBA" id="ARBA00022679"/>
    </source>
</evidence>
<gene>
    <name evidence="6" type="ORF">HNQ60_003183</name>
</gene>
<proteinExistence type="predicted"/>
<dbReference type="InterPro" id="IPR000719">
    <property type="entry name" value="Prot_kinase_dom"/>
</dbReference>
<evidence type="ECO:0000313" key="6">
    <source>
        <dbReference type="EMBL" id="MBB6094302.1"/>
    </source>
</evidence>
<evidence type="ECO:0000256" key="2">
    <source>
        <dbReference type="ARBA" id="ARBA00022741"/>
    </source>
</evidence>
<keyword evidence="2" id="KW-0547">Nucleotide-binding</keyword>
<dbReference type="PANTHER" id="PTHR43289:SF6">
    <property type="entry name" value="SERINE_THREONINE-PROTEIN KINASE NEKL-3"/>
    <property type="match status" value="1"/>
</dbReference>
<evidence type="ECO:0000256" key="4">
    <source>
        <dbReference type="ARBA" id="ARBA00022840"/>
    </source>
</evidence>
<dbReference type="PROSITE" id="PS50011">
    <property type="entry name" value="PROTEIN_KINASE_DOM"/>
    <property type="match status" value="1"/>
</dbReference>
<dbReference type="Gene3D" id="1.10.510.10">
    <property type="entry name" value="Transferase(Phosphotransferase) domain 1"/>
    <property type="match status" value="1"/>
</dbReference>
<evidence type="ECO:0000256" key="3">
    <source>
        <dbReference type="ARBA" id="ARBA00022777"/>
    </source>
</evidence>
<sequence>MRETDKSAQSGRVKAQPSFPAIAGYRFLQTIARSLKSEIHVAWSEELGHNVAVKVLRTGPLSSAEAGEEERFERERELLTRIKHPAIVDIYDWGHGEDFRYIVTEYFASGSLELRIRNLMTMKDSVDIFLQIAGALVAVHAAGLAHRDLKPANVMMRPDGRIVLIDFGLAKHVEAATQLTSAGEVRGSPYYISPEQAEGAPVDQRSDLYSLGVIFYEMLTGKRPFRGSTVIAIIQSHRNDPIPVLPDELARFQPLIDGLLAKNPAERFPSVATAVAELAKMKV</sequence>
<dbReference type="Pfam" id="PF00069">
    <property type="entry name" value="Pkinase"/>
    <property type="match status" value="1"/>
</dbReference>
<dbReference type="Proteomes" id="UP000588068">
    <property type="component" value="Unassembled WGS sequence"/>
</dbReference>
<keyword evidence="4" id="KW-0067">ATP-binding</keyword>
<comment type="caution">
    <text evidence="6">The sequence shown here is derived from an EMBL/GenBank/DDBJ whole genome shotgun (WGS) entry which is preliminary data.</text>
</comment>
<dbReference type="EMBL" id="JACHHZ010000003">
    <property type="protein sequence ID" value="MBB6094302.1"/>
    <property type="molecule type" value="Genomic_DNA"/>
</dbReference>
<dbReference type="PROSITE" id="PS00108">
    <property type="entry name" value="PROTEIN_KINASE_ST"/>
    <property type="match status" value="1"/>
</dbReference>
<dbReference type="AlphaFoldDB" id="A0A841HQI4"/>
<protein>
    <submittedName>
        <fullName evidence="6">Serine/threonine protein kinase</fullName>
    </submittedName>
</protein>